<keyword evidence="3" id="KW-1185">Reference proteome</keyword>
<organism evidence="2 3">
    <name type="scientific">Streptomyces boncukensis</name>
    <dbReference type="NCBI Taxonomy" id="2711219"/>
    <lineage>
        <taxon>Bacteria</taxon>
        <taxon>Bacillati</taxon>
        <taxon>Actinomycetota</taxon>
        <taxon>Actinomycetes</taxon>
        <taxon>Kitasatosporales</taxon>
        <taxon>Streptomycetaceae</taxon>
        <taxon>Streptomyces</taxon>
    </lineage>
</organism>
<proteinExistence type="predicted"/>
<evidence type="ECO:0000313" key="2">
    <source>
        <dbReference type="EMBL" id="NGO67875.1"/>
    </source>
</evidence>
<protein>
    <submittedName>
        <fullName evidence="2">Uncharacterized protein</fullName>
    </submittedName>
</protein>
<dbReference type="AlphaFoldDB" id="A0A6G4WRP8"/>
<feature type="region of interest" description="Disordered" evidence="1">
    <location>
        <begin position="278"/>
        <end position="338"/>
    </location>
</feature>
<name>A0A6G4WRP8_9ACTN</name>
<accession>A0A6G4WRP8</accession>
<reference evidence="2 3" key="1">
    <citation type="submission" date="2020-02" db="EMBL/GenBank/DDBJ databases">
        <title>Whole-genome analyses of novel actinobacteria.</title>
        <authorList>
            <person name="Sahin N."/>
            <person name="Tatar D."/>
        </authorList>
    </citation>
    <scope>NUCLEOTIDE SEQUENCE [LARGE SCALE GENOMIC DNA]</scope>
    <source>
        <strain evidence="2 3">SB3404</strain>
    </source>
</reference>
<dbReference type="EMBL" id="JAAKZZ010000035">
    <property type="protein sequence ID" value="NGO67875.1"/>
    <property type="molecule type" value="Genomic_DNA"/>
</dbReference>
<comment type="caution">
    <text evidence="2">The sequence shown here is derived from an EMBL/GenBank/DDBJ whole genome shotgun (WGS) entry which is preliminary data.</text>
</comment>
<evidence type="ECO:0000256" key="1">
    <source>
        <dbReference type="SAM" id="MobiDB-lite"/>
    </source>
</evidence>
<sequence>MTTRSAVRVNRRTHFVQVESATARDTRLSYRALGLLTYLLDQSDDWQVRSEQLSRGEGREGRDAVRKALHELAAHGYYRLERRRFHDGKQAMGTAISEYPVQQWADDFITFGKKLQIPVVEQDDGTFLVSYPDGSLGTDGFTPAPDDAPDTSAGADAPEQSMDDSDADTARPEEPQRVLPPAAARSAARRKDPPQGTPAPDTGKKAAEEPMEETGAEEVASWYYEHAKAHLGPYAGKQKSRWYHGLLRLTQQALDAGYTQRETAKALQRTGVHFPSAHQFQRALSDERNNKPVPGPYGGRPAPYSDAATWGRISEPPPPASRDPDEPDQAVQFGIVPA</sequence>
<dbReference type="RefSeq" id="WP_165297533.1">
    <property type="nucleotide sequence ID" value="NZ_JAAKZZ010000035.1"/>
</dbReference>
<evidence type="ECO:0000313" key="3">
    <source>
        <dbReference type="Proteomes" id="UP000477722"/>
    </source>
</evidence>
<feature type="region of interest" description="Disordered" evidence="1">
    <location>
        <begin position="130"/>
        <end position="214"/>
    </location>
</feature>
<gene>
    <name evidence="2" type="ORF">G5C65_05790</name>
</gene>
<dbReference type="Proteomes" id="UP000477722">
    <property type="component" value="Unassembled WGS sequence"/>
</dbReference>